<proteinExistence type="predicted"/>
<name>A0A6J1ND64_BICAN</name>
<keyword evidence="14" id="KW-1185">Reference proteome</keyword>
<dbReference type="Gene3D" id="1.10.150.670">
    <property type="entry name" value="Crossover junction endonuclease EME1, DNA-binding domain"/>
    <property type="match status" value="1"/>
</dbReference>
<dbReference type="OrthoDB" id="343092at2759"/>
<evidence type="ECO:0000256" key="9">
    <source>
        <dbReference type="ARBA" id="ARBA00023172"/>
    </source>
</evidence>
<dbReference type="Proteomes" id="UP001652582">
    <property type="component" value="Chromosome 8"/>
</dbReference>
<dbReference type="GeneID" id="112050735"/>
<dbReference type="GO" id="GO:0005634">
    <property type="term" value="C:nucleus"/>
    <property type="evidence" value="ECO:0007669"/>
    <property type="project" value="UniProtKB-SubCell"/>
</dbReference>
<evidence type="ECO:0000256" key="8">
    <source>
        <dbReference type="ARBA" id="ARBA00022842"/>
    </source>
</evidence>
<dbReference type="GO" id="GO:0000712">
    <property type="term" value="P:resolution of meiotic recombination intermediates"/>
    <property type="evidence" value="ECO:0007669"/>
    <property type="project" value="TreeGrafter"/>
</dbReference>
<evidence type="ECO:0000256" key="11">
    <source>
        <dbReference type="ARBA" id="ARBA00023242"/>
    </source>
</evidence>
<organism evidence="14 15">
    <name type="scientific">Bicyclus anynana</name>
    <name type="common">Squinting bush brown butterfly</name>
    <dbReference type="NCBI Taxonomy" id="110368"/>
    <lineage>
        <taxon>Eukaryota</taxon>
        <taxon>Metazoa</taxon>
        <taxon>Ecdysozoa</taxon>
        <taxon>Arthropoda</taxon>
        <taxon>Hexapoda</taxon>
        <taxon>Insecta</taxon>
        <taxon>Pterygota</taxon>
        <taxon>Neoptera</taxon>
        <taxon>Endopterygota</taxon>
        <taxon>Lepidoptera</taxon>
        <taxon>Glossata</taxon>
        <taxon>Ditrysia</taxon>
        <taxon>Papilionoidea</taxon>
        <taxon>Nymphalidae</taxon>
        <taxon>Satyrinae</taxon>
        <taxon>Satyrini</taxon>
        <taxon>Mycalesina</taxon>
        <taxon>Bicyclus</taxon>
    </lineage>
</organism>
<feature type="compositionally biased region" description="Polar residues" evidence="13">
    <location>
        <begin position="9"/>
        <end position="18"/>
    </location>
</feature>
<evidence type="ECO:0000256" key="3">
    <source>
        <dbReference type="ARBA" id="ARBA00022722"/>
    </source>
</evidence>
<dbReference type="InterPro" id="IPR033310">
    <property type="entry name" value="Mms4/EME1/EME2"/>
</dbReference>
<reference evidence="15" key="1">
    <citation type="submission" date="2025-08" db="UniProtKB">
        <authorList>
            <consortium name="RefSeq"/>
        </authorList>
    </citation>
    <scope>IDENTIFICATION</scope>
</reference>
<dbReference type="Gene3D" id="3.40.50.10130">
    <property type="match status" value="1"/>
</dbReference>
<evidence type="ECO:0000313" key="15">
    <source>
        <dbReference type="RefSeq" id="XP_023944839.2"/>
    </source>
</evidence>
<feature type="compositionally biased region" description="Basic and acidic residues" evidence="13">
    <location>
        <begin position="91"/>
        <end position="100"/>
    </location>
</feature>
<evidence type="ECO:0000256" key="7">
    <source>
        <dbReference type="ARBA" id="ARBA00022801"/>
    </source>
</evidence>
<evidence type="ECO:0000313" key="14">
    <source>
        <dbReference type="Proteomes" id="UP001652582"/>
    </source>
</evidence>
<comment type="subcellular location">
    <subcellularLocation>
        <location evidence="2">Nucleus</location>
    </subcellularLocation>
</comment>
<gene>
    <name evidence="15" type="primary">LOC112050735</name>
</gene>
<evidence type="ECO:0000256" key="2">
    <source>
        <dbReference type="ARBA" id="ARBA00004123"/>
    </source>
</evidence>
<dbReference type="GO" id="GO:0006302">
    <property type="term" value="P:double-strand break repair"/>
    <property type="evidence" value="ECO:0007669"/>
    <property type="project" value="TreeGrafter"/>
</dbReference>
<keyword evidence="10" id="KW-0234">DNA repair</keyword>
<dbReference type="GO" id="GO:0048476">
    <property type="term" value="C:Holliday junction resolvase complex"/>
    <property type="evidence" value="ECO:0007669"/>
    <property type="project" value="InterPro"/>
</dbReference>
<keyword evidence="4" id="KW-0479">Metal-binding</keyword>
<evidence type="ECO:0000256" key="6">
    <source>
        <dbReference type="ARBA" id="ARBA00022763"/>
    </source>
</evidence>
<sequence length="423" mass="46130">MEIKDLNYCNMNTNTIEISSDDSDDDHKNENRYLPKPDTSPMEEDSSSSSSSSSSSEDSEDSVFPSTSQTTTVTKSSQESRSSKTRKTKSRSSENKKISAAERQALKKKMAVERKAAKDANKVYKPGECMKHMTIEMHPVLLESWYCADVAREAAASGVKVRASSAICDPSLVLWTRTVPPTLTNNDGMMELSAPRMPCERALYVQRLDDAAPLVAARSLADSARQARALAGCPLTLVLYGVKDYFKKSGRKTVNSSNKIISEKDLEEAITDVLVSAACDTVRADTPNELALTIVRFTKAVAETPYKKARRAVDERAEFYMRGDNKKCVAVDKDGNGLGRLWQQMLAVLPMASLESSRALCARYRSPLALFETLLAPGGVAAVADVGVTRAAAPGSKARRIGPEFARKLELLFTATDGSTLID</sequence>
<evidence type="ECO:0000256" key="12">
    <source>
        <dbReference type="ARBA" id="ARBA00023254"/>
    </source>
</evidence>
<keyword evidence="12" id="KW-0469">Meiosis</keyword>
<dbReference type="PANTHER" id="PTHR21077">
    <property type="entry name" value="EME1 PROTEIN"/>
    <property type="match status" value="1"/>
</dbReference>
<dbReference type="KEGG" id="bany:112050735"/>
<feature type="compositionally biased region" description="Low complexity" evidence="13">
    <location>
        <begin position="66"/>
        <end position="80"/>
    </location>
</feature>
<keyword evidence="9" id="KW-0233">DNA recombination</keyword>
<evidence type="ECO:0000256" key="4">
    <source>
        <dbReference type="ARBA" id="ARBA00022723"/>
    </source>
</evidence>
<keyword evidence="5 15" id="KW-0255">Endonuclease</keyword>
<keyword evidence="7" id="KW-0378">Hydrolase</keyword>
<protein>
    <submittedName>
        <fullName evidence="15">Crossover junction endonuclease EME1 isoform X1</fullName>
    </submittedName>
</protein>
<comment type="cofactor">
    <cofactor evidence="1">
        <name>Mg(2+)</name>
        <dbReference type="ChEBI" id="CHEBI:18420"/>
    </cofactor>
</comment>
<dbReference type="AlphaFoldDB" id="A0A6J1ND64"/>
<dbReference type="GO" id="GO:0046872">
    <property type="term" value="F:metal ion binding"/>
    <property type="evidence" value="ECO:0007669"/>
    <property type="project" value="UniProtKB-KW"/>
</dbReference>
<evidence type="ECO:0000256" key="5">
    <source>
        <dbReference type="ARBA" id="ARBA00022759"/>
    </source>
</evidence>
<dbReference type="GO" id="GO:0031573">
    <property type="term" value="P:mitotic intra-S DNA damage checkpoint signaling"/>
    <property type="evidence" value="ECO:0007669"/>
    <property type="project" value="TreeGrafter"/>
</dbReference>
<evidence type="ECO:0000256" key="1">
    <source>
        <dbReference type="ARBA" id="ARBA00001946"/>
    </source>
</evidence>
<keyword evidence="6" id="KW-0227">DNA damage</keyword>
<keyword evidence="11" id="KW-0539">Nucleus</keyword>
<dbReference type="PANTHER" id="PTHR21077:SF5">
    <property type="entry name" value="CROSSOVER JUNCTION ENDONUCLEASE MMS4"/>
    <property type="match status" value="1"/>
</dbReference>
<accession>A0A6J1ND64</accession>
<dbReference type="RefSeq" id="XP_023944839.2">
    <property type="nucleotide sequence ID" value="XM_024089071.2"/>
</dbReference>
<evidence type="ECO:0000256" key="13">
    <source>
        <dbReference type="SAM" id="MobiDB-lite"/>
    </source>
</evidence>
<evidence type="ECO:0000256" key="10">
    <source>
        <dbReference type="ARBA" id="ARBA00023204"/>
    </source>
</evidence>
<dbReference type="GO" id="GO:0008821">
    <property type="term" value="F:crossover junction DNA endonuclease activity"/>
    <property type="evidence" value="ECO:0007669"/>
    <property type="project" value="TreeGrafter"/>
</dbReference>
<feature type="compositionally biased region" description="Basic and acidic residues" evidence="13">
    <location>
        <begin position="25"/>
        <end position="35"/>
    </location>
</feature>
<keyword evidence="8" id="KW-0460">Magnesium</keyword>
<dbReference type="GO" id="GO:0031297">
    <property type="term" value="P:replication fork processing"/>
    <property type="evidence" value="ECO:0007669"/>
    <property type="project" value="TreeGrafter"/>
</dbReference>
<feature type="compositionally biased region" description="Low complexity" evidence="13">
    <location>
        <begin position="47"/>
        <end position="56"/>
    </location>
</feature>
<keyword evidence="3" id="KW-0540">Nuclease</keyword>
<dbReference type="InterPro" id="IPR042530">
    <property type="entry name" value="EME1/EME2_C"/>
</dbReference>
<feature type="region of interest" description="Disordered" evidence="13">
    <location>
        <begin position="1"/>
        <end position="108"/>
    </location>
</feature>